<feature type="domain" description="BT4734-like N-terminal" evidence="1">
    <location>
        <begin position="45"/>
        <end position="182"/>
    </location>
</feature>
<proteinExistence type="predicted"/>
<evidence type="ECO:0000259" key="1">
    <source>
        <dbReference type="Pfam" id="PF08800"/>
    </source>
</evidence>
<reference evidence="2 3" key="1">
    <citation type="submission" date="2016-11" db="EMBL/GenBank/DDBJ databases">
        <authorList>
            <person name="Jaros S."/>
            <person name="Januszkiewicz K."/>
            <person name="Wedrychowicz H."/>
        </authorList>
    </citation>
    <scope>NUCLEOTIDE SEQUENCE [LARGE SCALE GENOMIC DNA]</scope>
    <source>
        <strain evidence="2 3">KHT3</strain>
    </source>
</reference>
<dbReference type="InterPro" id="IPR014907">
    <property type="entry name" value="BT4734-like_N"/>
</dbReference>
<organism evidence="2 3">
    <name type="scientific">Xylanibacter ruminicola</name>
    <name type="common">Prevotella ruminicola</name>
    <dbReference type="NCBI Taxonomy" id="839"/>
    <lineage>
        <taxon>Bacteria</taxon>
        <taxon>Pseudomonadati</taxon>
        <taxon>Bacteroidota</taxon>
        <taxon>Bacteroidia</taxon>
        <taxon>Bacteroidales</taxon>
        <taxon>Prevotellaceae</taxon>
        <taxon>Xylanibacter</taxon>
    </lineage>
</organism>
<dbReference type="EMBL" id="FRBD01000006">
    <property type="protein sequence ID" value="SHK57425.1"/>
    <property type="molecule type" value="Genomic_DNA"/>
</dbReference>
<dbReference type="Pfam" id="PF08800">
    <property type="entry name" value="BT4734-like_N"/>
    <property type="match status" value="1"/>
</dbReference>
<gene>
    <name evidence="2" type="ORF">SAMN05216463_10666</name>
</gene>
<protein>
    <submittedName>
        <fullName evidence="2">VirE N-terminal domain-containing protein</fullName>
    </submittedName>
</protein>
<dbReference type="OrthoDB" id="1056232at2"/>
<name>A0A1M6TKB3_XYLRU</name>
<accession>A0A1M6TKB3</accession>
<dbReference type="RefSeq" id="WP_073206540.1">
    <property type="nucleotide sequence ID" value="NZ_FRBD01000006.1"/>
</dbReference>
<evidence type="ECO:0000313" key="2">
    <source>
        <dbReference type="EMBL" id="SHK57425.1"/>
    </source>
</evidence>
<dbReference type="AlphaFoldDB" id="A0A1M6TKB3"/>
<dbReference type="Proteomes" id="UP000184130">
    <property type="component" value="Unassembled WGS sequence"/>
</dbReference>
<evidence type="ECO:0000313" key="3">
    <source>
        <dbReference type="Proteomes" id="UP000184130"/>
    </source>
</evidence>
<sequence>MGFCYQKNFSNPTLPVDEAQFWALVKAAKWNENIDKFRETGDASLKRKLPAFIFQATFDETESANGKLGAWRKQAATRLTGLVVMDIDHVEEPKKLFEEWKGSEKEVKGESKGQYFKDLGILLIYITPSGKGLKIVFKADVKKGNLIDNQHAMAKVLGVEVDESCKDASRMSFLCKESDILYIDKELFTYENKEFAERYDALYRDGHSQATSGDFKPTNLPIQAESTSVGVLDEIKWRGYDVQSIIDARYGDKLPCQADSNRHTESLKLATDLLLMLDGDKTAVQRVVESQSWVKEIIDERNENVSQTVASAAECVAQKEKKYASSLPSKAMQEAIQKATGRTFQEITKTQTTRTVAMAEEDINRWLWEWGEQIEAMAEDFPLLKDICKGLKRNQYPAALFVAGGLMMTLMTRCTYRFYHRPEELRRLNNSTLIIGDPASGKSFATRLFKLLASPIVEADKIGKDAINAYREQMRTKGANKEKPKKPKVVVRIHPARTSNAQFIQDMVNAVEEVNGEPMQLHMLTFDTELDNTLSLQKGGSYIDKQALQLKAFHNEEDGQAYSNVDSVFQEFYVIWNYIYTGTPIALKRMVNEQNFGSGLATRLTCIPLPATNFEMMSRESFVDYDSDNRLKEWAEKLDKMKGELSVQKIVDELYDWTARRMEDAKENDSKADEMLLKRCAYHGLNFSAPFIVMRHWDKMKQDGQYWCGEFETDDVDWKLAELIVNIQYACQRHYFGAMAENYFDNKLKDASVNVQRKQKTFEAFNRLPDEFTIEDVVHCFNLGSAASARKKVTRLCRDHLIEKVSEDKGGEKAVFHKTGSIML</sequence>